<protein>
    <submittedName>
        <fullName evidence="1">Uncharacterized protein</fullName>
    </submittedName>
</protein>
<dbReference type="PANTHER" id="PTHR38797">
    <property type="entry name" value="NUCLEAR PORE COMPLEX PROTEIN NUP85-RELATED"/>
    <property type="match status" value="1"/>
</dbReference>
<reference evidence="1" key="1">
    <citation type="submission" date="2023-06" db="EMBL/GenBank/DDBJ databases">
        <title>Genome-scale phylogeny and comparative genomics of the fungal order Sordariales.</title>
        <authorList>
            <consortium name="Lawrence Berkeley National Laboratory"/>
            <person name="Hensen N."/>
            <person name="Bonometti L."/>
            <person name="Westerberg I."/>
            <person name="Brannstrom I.O."/>
            <person name="Guillou S."/>
            <person name="Cros-Aarteil S."/>
            <person name="Calhoun S."/>
            <person name="Haridas S."/>
            <person name="Kuo A."/>
            <person name="Mondo S."/>
            <person name="Pangilinan J."/>
            <person name="Riley R."/>
            <person name="Labutti K."/>
            <person name="Andreopoulos B."/>
            <person name="Lipzen A."/>
            <person name="Chen C."/>
            <person name="Yanf M."/>
            <person name="Daum C."/>
            <person name="Ng V."/>
            <person name="Clum A."/>
            <person name="Steindorff A."/>
            <person name="Ohm R."/>
            <person name="Martin F."/>
            <person name="Silar P."/>
            <person name="Natvig D."/>
            <person name="Lalanne C."/>
            <person name="Gautier V."/>
            <person name="Ament-Velasquez S.L."/>
            <person name="Kruys A."/>
            <person name="Hutchinson M.I."/>
            <person name="Powell A.J."/>
            <person name="Barry K."/>
            <person name="Miller A.N."/>
            <person name="Grigoriev I.V."/>
            <person name="Debuchy R."/>
            <person name="Gladieux P."/>
            <person name="Thoren M.H."/>
            <person name="Johannesson H."/>
        </authorList>
    </citation>
    <scope>NUCLEOTIDE SEQUENCE</scope>
    <source>
        <strain evidence="1">SMH2532-1</strain>
    </source>
</reference>
<comment type="caution">
    <text evidence="1">The sequence shown here is derived from an EMBL/GenBank/DDBJ whole genome shotgun (WGS) entry which is preliminary data.</text>
</comment>
<gene>
    <name evidence="1" type="ORF">B0T16DRAFT_111532</name>
</gene>
<proteinExistence type="predicted"/>
<organism evidence="1 2">
    <name type="scientific">Cercophora newfieldiana</name>
    <dbReference type="NCBI Taxonomy" id="92897"/>
    <lineage>
        <taxon>Eukaryota</taxon>
        <taxon>Fungi</taxon>
        <taxon>Dikarya</taxon>
        <taxon>Ascomycota</taxon>
        <taxon>Pezizomycotina</taxon>
        <taxon>Sordariomycetes</taxon>
        <taxon>Sordariomycetidae</taxon>
        <taxon>Sordariales</taxon>
        <taxon>Lasiosphaeriaceae</taxon>
        <taxon>Cercophora</taxon>
    </lineage>
</organism>
<dbReference type="InterPro" id="IPR053204">
    <property type="entry name" value="Oxopyrrolidines_Biosynth-assoc"/>
</dbReference>
<evidence type="ECO:0000313" key="1">
    <source>
        <dbReference type="EMBL" id="KAK0653152.1"/>
    </source>
</evidence>
<dbReference type="Proteomes" id="UP001174936">
    <property type="component" value="Unassembled WGS sequence"/>
</dbReference>
<sequence>MDKQAIYNLVFGAVTAENRDQAIAEAVQKLSAQAADSVAKIGDFVWDVFNAIFDVSAQLPEEKQSNLVDLMVQLRQVAVTNTNDEPVTCENKSVWTDLPTFGWVARKLWNFDALAPLPDGEVSKLERISTFLALLTTRAADSNNELDFFDFSLFGLWNLRTAFEDQVPEDVGDANAVRLAAPWVTHAGAALWKLSDRHVNMAENCGVPGAKYAKKGWKGFTKDRWQVWKDGFIAAANGGSPAVKEVAKTAVSQMEKASPPS</sequence>
<accession>A0AA40CWF2</accession>
<keyword evidence="2" id="KW-1185">Reference proteome</keyword>
<dbReference type="InterPro" id="IPR022085">
    <property type="entry name" value="OpdG"/>
</dbReference>
<evidence type="ECO:0000313" key="2">
    <source>
        <dbReference type="Proteomes" id="UP001174936"/>
    </source>
</evidence>
<dbReference type="AlphaFoldDB" id="A0AA40CWF2"/>
<dbReference type="EMBL" id="JAULSV010000002">
    <property type="protein sequence ID" value="KAK0653152.1"/>
    <property type="molecule type" value="Genomic_DNA"/>
</dbReference>
<name>A0AA40CWF2_9PEZI</name>
<dbReference type="Pfam" id="PF12311">
    <property type="entry name" value="DUF3632"/>
    <property type="match status" value="1"/>
</dbReference>